<dbReference type="InterPro" id="IPR015424">
    <property type="entry name" value="PyrdxlP-dep_Trfase"/>
</dbReference>
<proteinExistence type="inferred from homology"/>
<protein>
    <recommendedName>
        <fullName evidence="6 18">O-phosphoseryl-tRNA(Sec) selenium transferase</fullName>
        <ecNumber evidence="5 18">2.9.1.2</ecNumber>
    </recommendedName>
    <alternativeName>
        <fullName evidence="14 18">Selenocysteine synthase</fullName>
    </alternativeName>
    <alternativeName>
        <fullName evidence="15 18">Selenocysteinyl-tRNA(Sec) synthase</fullName>
    </alternativeName>
    <alternativeName>
        <fullName evidence="16 18">Sep-tRNA:Sec-tRNA synthase</fullName>
    </alternativeName>
</protein>
<feature type="binding site" evidence="19">
    <location>
        <position position="100"/>
    </location>
    <ligand>
        <name>substrate</name>
    </ligand>
</feature>
<sequence length="467" mass="52681">MMSDESIKELCSKLVPINYLNISADAKKQRDKKIKELLEKRKLLQKGLDENSIEMFIREISLMDSNNYTNKCGVGEREGRIVCDLVRRRHFNFAHGIGRSGDISEIQPKATGSSLLNQLTNALCLDLIKMMGVRSAEKCIIFPMATGMTLTLALLTLKSKRFDANLVLWSRIDQKSCFKCILTANLVPIIIDTIKNDNDELHTNVEEFEKQIEIFGAGQILCIISTTSCFAPRGCDDIEALSKLSKKYDIPHLVNNAYGLQSTYFTHQIEQAQREGNIDFVVQSTDKNLLVPVGGCILFGFNQELINDVAKMYAGRGSSSSTLDVLMTLLHLGRDGYMKLVHERKEMFQYLKENLEKLAYQHDEKVIVNKRNPISMAMTLKSFNKNKVTMIGSMLFTRGISGARVVSTLENKTIDGYTFNQWGSHISNENNVPYITVAASIGITKNEIDDFIEKFDKVLLKVKNNES</sequence>
<comment type="cofactor">
    <cofactor evidence="1 18 20">
        <name>pyridoxal 5'-phosphate</name>
        <dbReference type="ChEBI" id="CHEBI:597326"/>
    </cofactor>
</comment>
<dbReference type="GO" id="GO:0005737">
    <property type="term" value="C:cytoplasm"/>
    <property type="evidence" value="ECO:0007669"/>
    <property type="project" value="UniProtKB-SubCell"/>
</dbReference>
<accession>A0A9J6CGT2</accession>
<evidence type="ECO:0000256" key="11">
    <source>
        <dbReference type="ARBA" id="ARBA00022917"/>
    </source>
</evidence>
<keyword evidence="8 18" id="KW-0808">Transferase</keyword>
<dbReference type="NCBIfam" id="TIGR03531">
    <property type="entry name" value="selenium_SpcS"/>
    <property type="match status" value="1"/>
</dbReference>
<dbReference type="InterPro" id="IPR008829">
    <property type="entry name" value="SepSecS/SepCysS"/>
</dbReference>
<feature type="site" description="May act as a substrate filter by repelling compounds with a negatively charged alpha-carboxylate" evidence="20">
    <location>
        <position position="76"/>
    </location>
</feature>
<keyword evidence="7 18" id="KW-0820">tRNA-binding</keyword>
<keyword evidence="18" id="KW-0963">Cytoplasm</keyword>
<feature type="binding site" evidence="19">
    <location>
        <position position="107"/>
    </location>
    <ligand>
        <name>substrate</name>
    </ligand>
</feature>
<feature type="binding site" evidence="19">
    <location>
        <position position="316"/>
    </location>
    <ligand>
        <name>substrate</name>
    </ligand>
</feature>
<gene>
    <name evidence="21" type="ORF">PVAND_010848</name>
</gene>
<dbReference type="EC" id="2.9.1.2" evidence="5 18"/>
<dbReference type="GO" id="GO:0001514">
    <property type="term" value="P:selenocysteine incorporation"/>
    <property type="evidence" value="ECO:0007669"/>
    <property type="project" value="TreeGrafter"/>
</dbReference>
<dbReference type="PANTHER" id="PTHR12944">
    <property type="entry name" value="SOLUBLE LIVER ANTIGEN/LIVER PANCREAS ANTIGEN"/>
    <property type="match status" value="1"/>
</dbReference>
<evidence type="ECO:0000256" key="8">
    <source>
        <dbReference type="ARBA" id="ARBA00022679"/>
    </source>
</evidence>
<evidence type="ECO:0000256" key="1">
    <source>
        <dbReference type="ARBA" id="ARBA00001933"/>
    </source>
</evidence>
<evidence type="ECO:0000256" key="6">
    <source>
        <dbReference type="ARBA" id="ARBA00021963"/>
    </source>
</evidence>
<dbReference type="EMBL" id="JADBJN010000001">
    <property type="protein sequence ID" value="KAG5681410.1"/>
    <property type="molecule type" value="Genomic_DNA"/>
</dbReference>
<evidence type="ECO:0000256" key="14">
    <source>
        <dbReference type="ARBA" id="ARBA00030669"/>
    </source>
</evidence>
<evidence type="ECO:0000256" key="5">
    <source>
        <dbReference type="ARBA" id="ARBA00012464"/>
    </source>
</evidence>
<comment type="function">
    <text evidence="2 18">Converts O-phosphoseryl-tRNA(Sec) to selenocysteinyl-tRNA(Sec) required for selenoprotein biosynthesis.</text>
</comment>
<evidence type="ECO:0000256" key="3">
    <source>
        <dbReference type="ARBA" id="ARBA00004822"/>
    </source>
</evidence>
<dbReference type="SUPFAM" id="SSF53383">
    <property type="entry name" value="PLP-dependent transferases"/>
    <property type="match status" value="1"/>
</dbReference>
<dbReference type="Proteomes" id="UP001107558">
    <property type="component" value="Chromosome 1"/>
</dbReference>
<keyword evidence="12 18" id="KW-0711">Selenium</keyword>
<feature type="binding site" evidence="19">
    <location>
        <position position="99"/>
    </location>
    <ligand>
        <name>substrate</name>
    </ligand>
</feature>
<dbReference type="PANTHER" id="PTHR12944:SF2">
    <property type="entry name" value="O-PHOSPHOSERYL-TRNA(SEC) SELENIUM TRANSFERASE"/>
    <property type="match status" value="1"/>
</dbReference>
<comment type="subcellular location">
    <subcellularLocation>
        <location evidence="18">Cytoplasm</location>
    </subcellularLocation>
</comment>
<evidence type="ECO:0000256" key="17">
    <source>
        <dbReference type="ARBA" id="ARBA00048808"/>
    </source>
</evidence>
<keyword evidence="9 18" id="KW-0694">RNA-binding</keyword>
<dbReference type="OrthoDB" id="10263545at2759"/>
<evidence type="ECO:0000313" key="21">
    <source>
        <dbReference type="EMBL" id="KAG5681410.1"/>
    </source>
</evidence>
<evidence type="ECO:0000256" key="10">
    <source>
        <dbReference type="ARBA" id="ARBA00022898"/>
    </source>
</evidence>
<evidence type="ECO:0000256" key="16">
    <source>
        <dbReference type="ARBA" id="ARBA00032693"/>
    </source>
</evidence>
<keyword evidence="11 18" id="KW-0648">Protein biosynthesis</keyword>
<comment type="caution">
    <text evidence="21">The sequence shown here is derived from an EMBL/GenBank/DDBJ whole genome shotgun (WGS) entry which is preliminary data.</text>
</comment>
<dbReference type="Gene3D" id="3.40.640.10">
    <property type="entry name" value="Type I PLP-dependent aspartate aminotransferase-like (Major domain)"/>
    <property type="match status" value="1"/>
</dbReference>
<feature type="binding site" evidence="19">
    <location>
        <position position="274"/>
    </location>
    <ligand>
        <name>tRNA</name>
        <dbReference type="ChEBI" id="CHEBI:17843"/>
    </ligand>
</feature>
<evidence type="ECO:0000256" key="12">
    <source>
        <dbReference type="ARBA" id="ARBA00023266"/>
    </source>
</evidence>
<feature type="binding site" evidence="19">
    <location>
        <position position="77"/>
    </location>
    <ligand>
        <name>pyridoxal 5'-phosphate</name>
        <dbReference type="ChEBI" id="CHEBI:597326"/>
    </ligand>
</feature>
<keyword evidence="22" id="KW-1185">Reference proteome</keyword>
<dbReference type="PIRSF" id="PIRSF017689">
    <property type="entry name" value="SepSecS"/>
    <property type="match status" value="1"/>
</dbReference>
<evidence type="ECO:0000256" key="9">
    <source>
        <dbReference type="ARBA" id="ARBA00022884"/>
    </source>
</evidence>
<evidence type="ECO:0000256" key="18">
    <source>
        <dbReference type="PIRNR" id="PIRNR017689"/>
    </source>
</evidence>
<comment type="pathway">
    <text evidence="3 18">Aminoacyl-tRNA biosynthesis; selenocysteinyl-tRNA(Sec) biosynthesis; selenocysteinyl-tRNA(Sec) from L-seryl-tRNA(Sec) (archaeal/eukaryal route): step 2/2.</text>
</comment>
<evidence type="ECO:0000256" key="2">
    <source>
        <dbReference type="ARBA" id="ARBA00002552"/>
    </source>
</evidence>
<name>A0A9J6CGT2_POLVA</name>
<feature type="binding site" evidence="19">
    <location>
        <position position="398"/>
    </location>
    <ligand>
        <name>tRNA</name>
        <dbReference type="ChEBI" id="CHEBI:17843"/>
    </ligand>
</feature>
<dbReference type="GO" id="GO:0000049">
    <property type="term" value="F:tRNA binding"/>
    <property type="evidence" value="ECO:0007669"/>
    <property type="project" value="UniProtKB-UniRule"/>
</dbReference>
<dbReference type="GO" id="GO:0001717">
    <property type="term" value="P:conversion of seryl-tRNAsec to selenocys-tRNAsec"/>
    <property type="evidence" value="ECO:0007669"/>
    <property type="project" value="UniProtKB-UniRule"/>
</dbReference>
<evidence type="ECO:0000256" key="15">
    <source>
        <dbReference type="ARBA" id="ARBA00032048"/>
    </source>
</evidence>
<comment type="subunit">
    <text evidence="13">Homotetramer formed by a catalytic dimer and a non-catalytic dimer serving as a binding platform that orients tRNASec for catalysis. Each tetramer binds the CCA ends of two tRNAs which point to the active sites of the catalytic dimer.</text>
</comment>
<keyword evidence="10 18" id="KW-0663">Pyridoxal phosphate</keyword>
<dbReference type="AlphaFoldDB" id="A0A9J6CGT2"/>
<comment type="similarity">
    <text evidence="4 18">Belongs to the SepSecS family.</text>
</comment>
<evidence type="ECO:0000256" key="4">
    <source>
        <dbReference type="ARBA" id="ARBA00007037"/>
    </source>
</evidence>
<evidence type="ECO:0000256" key="20">
    <source>
        <dbReference type="PIRSR" id="PIRSR017689-50"/>
    </source>
</evidence>
<reference evidence="21" key="1">
    <citation type="submission" date="2021-03" db="EMBL/GenBank/DDBJ databases">
        <title>Chromosome level genome of the anhydrobiotic midge Polypedilum vanderplanki.</title>
        <authorList>
            <person name="Yoshida Y."/>
            <person name="Kikawada T."/>
            <person name="Gusev O."/>
        </authorList>
    </citation>
    <scope>NUCLEOTIDE SEQUENCE</scope>
    <source>
        <strain evidence="21">NIAS01</strain>
        <tissue evidence="21">Whole body or cell culture</tissue>
    </source>
</reference>
<evidence type="ECO:0000256" key="13">
    <source>
        <dbReference type="ARBA" id="ARBA00026053"/>
    </source>
</evidence>
<dbReference type="Pfam" id="PF05889">
    <property type="entry name" value="SepSecS"/>
    <property type="match status" value="1"/>
</dbReference>
<organism evidence="21 22">
    <name type="scientific">Polypedilum vanderplanki</name>
    <name type="common">Sleeping chironomid midge</name>
    <dbReference type="NCBI Taxonomy" id="319348"/>
    <lineage>
        <taxon>Eukaryota</taxon>
        <taxon>Metazoa</taxon>
        <taxon>Ecdysozoa</taxon>
        <taxon>Arthropoda</taxon>
        <taxon>Hexapoda</taxon>
        <taxon>Insecta</taxon>
        <taxon>Pterygota</taxon>
        <taxon>Neoptera</taxon>
        <taxon>Endopterygota</taxon>
        <taxon>Diptera</taxon>
        <taxon>Nematocera</taxon>
        <taxon>Chironomoidea</taxon>
        <taxon>Chironomidae</taxon>
        <taxon>Chironominae</taxon>
        <taxon>Polypedilum</taxon>
        <taxon>Polypedilum</taxon>
    </lineage>
</organism>
<dbReference type="InterPro" id="IPR015421">
    <property type="entry name" value="PyrdxlP-dep_Trfase_major"/>
</dbReference>
<comment type="catalytic activity">
    <reaction evidence="17 18">
        <text>O-phospho-L-seryl-tRNA(Sec) + selenophosphate + H2O = L-selenocysteinyl-tRNA(Sec) + 2 phosphate</text>
        <dbReference type="Rhea" id="RHEA:25041"/>
        <dbReference type="Rhea" id="RHEA-COMP:9743"/>
        <dbReference type="Rhea" id="RHEA-COMP:9947"/>
        <dbReference type="ChEBI" id="CHEBI:15377"/>
        <dbReference type="ChEBI" id="CHEBI:16144"/>
        <dbReference type="ChEBI" id="CHEBI:43474"/>
        <dbReference type="ChEBI" id="CHEBI:78551"/>
        <dbReference type="ChEBI" id="CHEBI:78573"/>
        <dbReference type="EC" id="2.9.1.2"/>
    </reaction>
</comment>
<evidence type="ECO:0000256" key="19">
    <source>
        <dbReference type="PIRSR" id="PIRSR017689-1"/>
    </source>
</evidence>
<evidence type="ECO:0000256" key="7">
    <source>
        <dbReference type="ARBA" id="ARBA00022555"/>
    </source>
</evidence>
<dbReference type="InterPro" id="IPR019872">
    <property type="entry name" value="Sec-tRNA_Se_transferase"/>
</dbReference>
<dbReference type="GO" id="GO:0098621">
    <property type="term" value="F:O-phosphoseryl-tRNA(Sec) selenium transferase activity"/>
    <property type="evidence" value="ECO:0007669"/>
    <property type="project" value="UniProtKB-EC"/>
</dbReference>
<evidence type="ECO:0000313" key="22">
    <source>
        <dbReference type="Proteomes" id="UP001107558"/>
    </source>
</evidence>
<feature type="modified residue" description="N6-(pyridoxal phosphate)lysine" evidence="20">
    <location>
        <position position="287"/>
    </location>
</feature>